<dbReference type="Pfam" id="PF17185">
    <property type="entry name" value="NlpE_C"/>
    <property type="match status" value="1"/>
</dbReference>
<reference evidence="3 4" key="1">
    <citation type="submission" date="2023-11" db="EMBL/GenBank/DDBJ databases">
        <title>MicrobeMod: A computational toolkit for identifying prokaryotic methylation and restriction-modification with nanopore sequencing.</title>
        <authorList>
            <person name="Crits-Christoph A."/>
            <person name="Kang S.C."/>
            <person name="Lee H."/>
            <person name="Ostrov N."/>
        </authorList>
    </citation>
    <scope>NUCLEOTIDE SEQUENCE [LARGE SCALE GENOMIC DNA]</scope>
    <source>
        <strain evidence="3 4">DSMZ 16071</strain>
    </source>
</reference>
<dbReference type="EMBL" id="CP140158">
    <property type="protein sequence ID" value="WQG86456.1"/>
    <property type="molecule type" value="Genomic_DNA"/>
</dbReference>
<evidence type="ECO:0000313" key="3">
    <source>
        <dbReference type="EMBL" id="WQG86456.1"/>
    </source>
</evidence>
<feature type="signal peptide" evidence="1">
    <location>
        <begin position="1"/>
        <end position="20"/>
    </location>
</feature>
<keyword evidence="4" id="KW-1185">Reference proteome</keyword>
<name>A0ABZ0X7U0_9GAMM</name>
<dbReference type="InterPro" id="IPR033450">
    <property type="entry name" value="NlpE_C"/>
</dbReference>
<dbReference type="Proteomes" id="UP001324185">
    <property type="component" value="Chromosome"/>
</dbReference>
<feature type="domain" description="NlpE C-terminal OB" evidence="2">
    <location>
        <begin position="61"/>
        <end position="131"/>
    </location>
</feature>
<dbReference type="PROSITE" id="PS51257">
    <property type="entry name" value="PROKAR_LIPOPROTEIN"/>
    <property type="match status" value="1"/>
</dbReference>
<dbReference type="Gene3D" id="2.40.50.540">
    <property type="match status" value="1"/>
</dbReference>
<dbReference type="RefSeq" id="WP_018624499.1">
    <property type="nucleotide sequence ID" value="NZ_CP140158.1"/>
</dbReference>
<protein>
    <recommendedName>
        <fullName evidence="2">NlpE C-terminal OB domain-containing protein</fullName>
    </recommendedName>
</protein>
<evidence type="ECO:0000313" key="4">
    <source>
        <dbReference type="Proteomes" id="UP001324185"/>
    </source>
</evidence>
<gene>
    <name evidence="3" type="ORF">SR900_06080</name>
</gene>
<accession>A0ABZ0X7U0</accession>
<sequence>MKLKLSITFLLFILVSACNDDSSQSTASKPESNNTDEDIATLEPYLDEQVFETHSNGEHKIGLYSETNGQGTFEDCKTGKTYIIDINKDASLLHSSYSPLTKANGQKLLVEIIGETLMNKEDLETIRPEILLSIIHKETCNNKN</sequence>
<evidence type="ECO:0000259" key="2">
    <source>
        <dbReference type="Pfam" id="PF17185"/>
    </source>
</evidence>
<proteinExistence type="predicted"/>
<evidence type="ECO:0000256" key="1">
    <source>
        <dbReference type="SAM" id="SignalP"/>
    </source>
</evidence>
<organism evidence="3 4">
    <name type="scientific">Kangiella aquimarina</name>
    <dbReference type="NCBI Taxonomy" id="261965"/>
    <lineage>
        <taxon>Bacteria</taxon>
        <taxon>Pseudomonadati</taxon>
        <taxon>Pseudomonadota</taxon>
        <taxon>Gammaproteobacteria</taxon>
        <taxon>Kangiellales</taxon>
        <taxon>Kangiellaceae</taxon>
        <taxon>Kangiella</taxon>
    </lineage>
</organism>
<dbReference type="InterPro" id="IPR038139">
    <property type="entry name" value="NlpE_C_sf"/>
</dbReference>
<feature type="chain" id="PRO_5047195962" description="NlpE C-terminal OB domain-containing protein" evidence="1">
    <location>
        <begin position="21"/>
        <end position="144"/>
    </location>
</feature>
<keyword evidence="1" id="KW-0732">Signal</keyword>